<gene>
    <name evidence="1" type="ORF">OH76DRAFT_189502</name>
</gene>
<proteinExistence type="predicted"/>
<reference evidence="1 2" key="1">
    <citation type="journal article" date="2018" name="Biotechnol. Biofuels">
        <title>Integrative visual omics of the white-rot fungus Polyporus brumalis exposes the biotechnological potential of its oxidative enzymes for delignifying raw plant biomass.</title>
        <authorList>
            <person name="Miyauchi S."/>
            <person name="Rancon A."/>
            <person name="Drula E."/>
            <person name="Hage H."/>
            <person name="Chaduli D."/>
            <person name="Favel A."/>
            <person name="Grisel S."/>
            <person name="Henrissat B."/>
            <person name="Herpoel-Gimbert I."/>
            <person name="Ruiz-Duenas F.J."/>
            <person name="Chevret D."/>
            <person name="Hainaut M."/>
            <person name="Lin J."/>
            <person name="Wang M."/>
            <person name="Pangilinan J."/>
            <person name="Lipzen A."/>
            <person name="Lesage-Meessen L."/>
            <person name="Navarro D."/>
            <person name="Riley R."/>
            <person name="Grigoriev I.V."/>
            <person name="Zhou S."/>
            <person name="Raouche S."/>
            <person name="Rosso M.N."/>
        </authorList>
    </citation>
    <scope>NUCLEOTIDE SEQUENCE [LARGE SCALE GENOMIC DNA]</scope>
    <source>
        <strain evidence="1 2">BRFM 1820</strain>
    </source>
</reference>
<organism evidence="1 2">
    <name type="scientific">Lentinus brumalis</name>
    <dbReference type="NCBI Taxonomy" id="2498619"/>
    <lineage>
        <taxon>Eukaryota</taxon>
        <taxon>Fungi</taxon>
        <taxon>Dikarya</taxon>
        <taxon>Basidiomycota</taxon>
        <taxon>Agaricomycotina</taxon>
        <taxon>Agaricomycetes</taxon>
        <taxon>Polyporales</taxon>
        <taxon>Polyporaceae</taxon>
        <taxon>Lentinus</taxon>
    </lineage>
</organism>
<dbReference type="EMBL" id="KZ857506">
    <property type="protein sequence ID" value="RDX41631.1"/>
    <property type="molecule type" value="Genomic_DNA"/>
</dbReference>
<accession>A0A371CMX4</accession>
<protein>
    <submittedName>
        <fullName evidence="1">Uncharacterized protein</fullName>
    </submittedName>
</protein>
<name>A0A371CMX4_9APHY</name>
<sequence>MSSCSPVSVTERRCPSFRRRCRGFSVPHEHRWRSLPSDGRFHIRTPPSLRRHLGLASVRYGVGSWQAVTPYVQPVCSVSHRSARVYHRAACAGVHFLDPRAPDPWRISSHDLTRNHSIWTWPI</sequence>
<evidence type="ECO:0000313" key="1">
    <source>
        <dbReference type="EMBL" id="RDX41631.1"/>
    </source>
</evidence>
<keyword evidence="2" id="KW-1185">Reference proteome</keyword>
<evidence type="ECO:0000313" key="2">
    <source>
        <dbReference type="Proteomes" id="UP000256964"/>
    </source>
</evidence>
<dbReference type="Proteomes" id="UP000256964">
    <property type="component" value="Unassembled WGS sequence"/>
</dbReference>
<dbReference type="AlphaFoldDB" id="A0A371CMX4"/>